<dbReference type="SMART" id="SM00028">
    <property type="entry name" value="TPR"/>
    <property type="match status" value="3"/>
</dbReference>
<reference evidence="4" key="1">
    <citation type="journal article" date="2019" name="Int. J. Syst. Evol. Microbiol.">
        <title>The Global Catalogue of Microorganisms (GCM) 10K type strain sequencing project: providing services to taxonomists for standard genome sequencing and annotation.</title>
        <authorList>
            <consortium name="The Broad Institute Genomics Platform"/>
            <consortium name="The Broad Institute Genome Sequencing Center for Infectious Disease"/>
            <person name="Wu L."/>
            <person name="Ma J."/>
        </authorList>
    </citation>
    <scope>NUCLEOTIDE SEQUENCE [LARGE SCALE GENOMIC DNA]</scope>
    <source>
        <strain evidence="4">JCM 18326</strain>
    </source>
</reference>
<evidence type="ECO:0008006" key="5">
    <source>
        <dbReference type="Google" id="ProtNLM"/>
    </source>
</evidence>
<dbReference type="InterPro" id="IPR011990">
    <property type="entry name" value="TPR-like_helical_dom_sf"/>
</dbReference>
<feature type="compositionally biased region" description="Acidic residues" evidence="2">
    <location>
        <begin position="710"/>
        <end position="722"/>
    </location>
</feature>
<feature type="compositionally biased region" description="Low complexity" evidence="2">
    <location>
        <begin position="687"/>
        <end position="697"/>
    </location>
</feature>
<feature type="region of interest" description="Disordered" evidence="2">
    <location>
        <begin position="643"/>
        <end position="662"/>
    </location>
</feature>
<dbReference type="EMBL" id="BAABJX010000020">
    <property type="protein sequence ID" value="GAA4828671.1"/>
    <property type="molecule type" value="Genomic_DNA"/>
</dbReference>
<accession>A0ABP9D7P6</accession>
<protein>
    <recommendedName>
        <fullName evidence="5">Caspase domain-containing protein</fullName>
    </recommendedName>
</protein>
<dbReference type="Proteomes" id="UP001500298">
    <property type="component" value="Unassembled WGS sequence"/>
</dbReference>
<organism evidence="3 4">
    <name type="scientific">Algivirga pacifica</name>
    <dbReference type="NCBI Taxonomy" id="1162670"/>
    <lineage>
        <taxon>Bacteria</taxon>
        <taxon>Pseudomonadati</taxon>
        <taxon>Bacteroidota</taxon>
        <taxon>Cytophagia</taxon>
        <taxon>Cytophagales</taxon>
        <taxon>Flammeovirgaceae</taxon>
        <taxon>Algivirga</taxon>
    </lineage>
</organism>
<dbReference type="Gene3D" id="1.25.40.10">
    <property type="entry name" value="Tetratricopeptide repeat domain"/>
    <property type="match status" value="1"/>
</dbReference>
<dbReference type="Gene3D" id="3.40.50.1460">
    <property type="match status" value="1"/>
</dbReference>
<dbReference type="SUPFAM" id="SSF48452">
    <property type="entry name" value="TPR-like"/>
    <property type="match status" value="1"/>
</dbReference>
<feature type="coiled-coil region" evidence="1">
    <location>
        <begin position="342"/>
        <end position="376"/>
    </location>
</feature>
<gene>
    <name evidence="3" type="ORF">GCM10023331_12210</name>
</gene>
<evidence type="ECO:0000256" key="2">
    <source>
        <dbReference type="SAM" id="MobiDB-lite"/>
    </source>
</evidence>
<proteinExistence type="predicted"/>
<evidence type="ECO:0000313" key="3">
    <source>
        <dbReference type="EMBL" id="GAA4828671.1"/>
    </source>
</evidence>
<feature type="compositionally biased region" description="Low complexity" evidence="2">
    <location>
        <begin position="568"/>
        <end position="582"/>
    </location>
</feature>
<dbReference type="InterPro" id="IPR019734">
    <property type="entry name" value="TPR_rpt"/>
</dbReference>
<feature type="region of interest" description="Disordered" evidence="2">
    <location>
        <begin position="687"/>
        <end position="738"/>
    </location>
</feature>
<name>A0ABP9D7P6_9BACT</name>
<comment type="caution">
    <text evidence="3">The sequence shown here is derived from an EMBL/GenBank/DDBJ whole genome shotgun (WGS) entry which is preliminary data.</text>
</comment>
<feature type="region of interest" description="Disordered" evidence="2">
    <location>
        <begin position="564"/>
        <end position="591"/>
    </location>
</feature>
<feature type="coiled-coil region" evidence="1">
    <location>
        <begin position="414"/>
        <end position="441"/>
    </location>
</feature>
<evidence type="ECO:0000256" key="1">
    <source>
        <dbReference type="SAM" id="Coils"/>
    </source>
</evidence>
<dbReference type="RefSeq" id="WP_345370100.1">
    <property type="nucleotide sequence ID" value="NZ_BAABJX010000020.1"/>
</dbReference>
<sequence length="1061" mass="120846">MSLSLDVSKTKAILIGVGKFPKDPELLDRVALEGDFTDLAKTFQQEEIIGLSAEDVTTLINEDSSTQIKEEIAIAAEEAKDTLIVYYSGYVIVRKGKLFFATTNSTQDKAHVNGIALEEILNILKETEAKRILFMIDANYKKIQVESGLLFNDLLKNIFEEYRKDMSAKLFLSTPVDENLEGGLLTKEFISILNNGIHKQAETLTLKDIHDSLSTALVQQADGNTAVILSAVNTDAFHFAYNLKFIEFKRLKEQGDALFEAGEYEKALPIIEQAHILFPEEEICVQKKSFIGLIQQAQEAFEQKAYQESYTTYVEASKLFDLEIVREGMIQALSSQADIYFNNEDFENAKNLYEQLKKLDKQNELFANRLEHSLQEMRFVSLRDQGDSAYFQNDYETALAFYMDSLSLHFDHVVQRRKEECERLVRQKQELSATLRDEIRAEVAEELQAQAPKEVTPEIDVEAIRQEIRTEERTALEESFWQNASFWNAIEGYEFYLNFFAEGVHREKAQERIEELKKEVQAVVTTEELPTTVESTDETEIVEENTVQEDVVETTASEETLAEEEETTTVAVEETEPTTVAVEETESTEEEYVEGLNVDLLKKLRTEPIEDIIWQIQENVQNEHQGTSEDTAFLDKEESLDVDVPHSTHSNGNGNGNGTNGHLEQKEEVQVEEVEEITATEEEIVTAPETEQPTAYTEETETTDEKVETEVEAEATVEEEENTPAAPVAEENSSRIEEVSIPTVPTSLEDIELEHLAEEQLWERAEQLSSVSAYMDYINHTKESLHLADAYYMINKLSGDASKQEKSNVVTIATTSVEEVKEEMVEATKEEDSSAKEEVATPAEVEEVIVGQDNESAVEATATEDKVTEEELWAKATTLDSIEGYKDYLNNTEENTYLSDAYHRINQLNQKASLDAQEFDKEDDTIEEKIENTEVADTKAVIEELPTTVVEQEQPQIQDEEDADDILAREEEILWQEAQETHTMGAYFNYLNLTKIKKYWSEAKQCIKELKEASLSQEEQDWKNAADKDTVEAYKEYIKKYPLGAYYAKAMFRINHLEEQV</sequence>
<evidence type="ECO:0000313" key="4">
    <source>
        <dbReference type="Proteomes" id="UP001500298"/>
    </source>
</evidence>
<keyword evidence="1" id="KW-0175">Coiled coil</keyword>
<keyword evidence="4" id="KW-1185">Reference proteome</keyword>